<evidence type="ECO:0000256" key="2">
    <source>
        <dbReference type="ARBA" id="ARBA00019992"/>
    </source>
</evidence>
<name>A0ABD2KYZ6_9BILA</name>
<evidence type="ECO:0000256" key="3">
    <source>
        <dbReference type="ARBA" id="ARBA00022737"/>
    </source>
</evidence>
<dbReference type="EMBL" id="JBICBT010000595">
    <property type="protein sequence ID" value="KAL3108185.1"/>
    <property type="molecule type" value="Genomic_DNA"/>
</dbReference>
<dbReference type="PANTHER" id="PTHR16263">
    <property type="entry name" value="TETRATRICOPEPTIDE REPEAT PROTEIN 38"/>
    <property type="match status" value="1"/>
</dbReference>
<proteinExistence type="inferred from homology"/>
<dbReference type="InterPro" id="IPR033891">
    <property type="entry name" value="TTC38"/>
</dbReference>
<evidence type="ECO:0000313" key="5">
    <source>
        <dbReference type="EMBL" id="KAL3108185.1"/>
    </source>
</evidence>
<keyword evidence="6" id="KW-1185">Reference proteome</keyword>
<reference evidence="5 6" key="1">
    <citation type="submission" date="2024-10" db="EMBL/GenBank/DDBJ databases">
        <authorList>
            <person name="Kim D."/>
        </authorList>
    </citation>
    <scope>NUCLEOTIDE SEQUENCE [LARGE SCALE GENOMIC DNA]</scope>
    <source>
        <strain evidence="5">BH-2024</strain>
    </source>
</reference>
<comment type="similarity">
    <text evidence="1">Belongs to the TTC38 family.</text>
</comment>
<keyword evidence="4" id="KW-0802">TPR repeat</keyword>
<accession>A0ABD2KYZ6</accession>
<dbReference type="AlphaFoldDB" id="A0ABD2KYZ6"/>
<evidence type="ECO:0000256" key="1">
    <source>
        <dbReference type="ARBA" id="ARBA00005857"/>
    </source>
</evidence>
<dbReference type="Gene3D" id="1.25.40.10">
    <property type="entry name" value="Tetratricopeptide repeat domain"/>
    <property type="match status" value="1"/>
</dbReference>
<dbReference type="InterPro" id="IPR011990">
    <property type="entry name" value="TPR-like_helical_dom_sf"/>
</dbReference>
<sequence length="479" mass="53857">MATWCAEHLRDVKAWQSEGLALSVSSDEAAKLFDSAVRQLVSLTDCDQFGGIHGTAKRMIKAEPEFCKIKVMGRVFSLGLDALGVGRSVRTDLNYKAELDALLADSANFGTIREQRHANAVHLFANGEMQSACIEWEKVLAEHPNDLLALRFSHDAYFFVGDCYGKRDSVGRVIEKWDKNAPCYSYLHGMYAFGLEECEQYAEAERQARVALQLQRKDCWATHALAHCYEMRSNFSDGLTFMESTENDWAPGNLFACHNYWHVALFHIEKGDFESALTVYDNEVLDRALSGGAWLSLTDAASLLARLELEGVEVGNERWHALIGLTGRHIADQLLAFSDAHIALVLNRPEKNEKLSKLATEHAENVAQFASFGTGDNARITHMLGKSLCDGILAFQMGQFERTFDLVYPIRTQLYKISGSNAQRDIFTQMLLHAALRCADNERRSKATVLIEERNKMKPNSAVIERLLQKHKQTAHNNY</sequence>
<dbReference type="SUPFAM" id="SSF48452">
    <property type="entry name" value="TPR-like"/>
    <property type="match status" value="1"/>
</dbReference>
<gene>
    <name evidence="5" type="ORF">niasHT_016376</name>
</gene>
<dbReference type="PANTHER" id="PTHR16263:SF4">
    <property type="entry name" value="TETRATRICOPEPTIDE REPEAT PROTEIN 38"/>
    <property type="match status" value="1"/>
</dbReference>
<keyword evidence="3" id="KW-0677">Repeat</keyword>
<protein>
    <recommendedName>
        <fullName evidence="2">Tetratricopeptide repeat protein 38</fullName>
    </recommendedName>
</protein>
<evidence type="ECO:0000313" key="6">
    <source>
        <dbReference type="Proteomes" id="UP001620626"/>
    </source>
</evidence>
<comment type="caution">
    <text evidence="5">The sequence shown here is derived from an EMBL/GenBank/DDBJ whole genome shotgun (WGS) entry which is preliminary data.</text>
</comment>
<evidence type="ECO:0000256" key="4">
    <source>
        <dbReference type="ARBA" id="ARBA00022803"/>
    </source>
</evidence>
<dbReference type="CDD" id="cd05804">
    <property type="entry name" value="StaR_like"/>
    <property type="match status" value="1"/>
</dbReference>
<organism evidence="5 6">
    <name type="scientific">Heterodera trifolii</name>
    <dbReference type="NCBI Taxonomy" id="157864"/>
    <lineage>
        <taxon>Eukaryota</taxon>
        <taxon>Metazoa</taxon>
        <taxon>Ecdysozoa</taxon>
        <taxon>Nematoda</taxon>
        <taxon>Chromadorea</taxon>
        <taxon>Rhabditida</taxon>
        <taxon>Tylenchina</taxon>
        <taxon>Tylenchomorpha</taxon>
        <taxon>Tylenchoidea</taxon>
        <taxon>Heteroderidae</taxon>
        <taxon>Heteroderinae</taxon>
        <taxon>Heterodera</taxon>
    </lineage>
</organism>
<dbReference type="Proteomes" id="UP001620626">
    <property type="component" value="Unassembled WGS sequence"/>
</dbReference>